<protein>
    <recommendedName>
        <fullName evidence="5">Intermembrane phospholipid transport system permease protein MlaE</fullName>
    </recommendedName>
</protein>
<comment type="caution">
    <text evidence="12">Lacks conserved residue(s) required for the propagation of feature annotation.</text>
</comment>
<evidence type="ECO:0000256" key="1">
    <source>
        <dbReference type="ARBA" id="ARBA00002460"/>
    </source>
</evidence>
<dbReference type="NCBIfam" id="NF033619">
    <property type="entry name" value="perm_MlaE_1"/>
    <property type="match status" value="1"/>
</dbReference>
<feature type="transmembrane region" description="Helical" evidence="12">
    <location>
        <begin position="73"/>
        <end position="99"/>
    </location>
</feature>
<evidence type="ECO:0000256" key="8">
    <source>
        <dbReference type="ARBA" id="ARBA00022519"/>
    </source>
</evidence>
<sequence length="278" mass="29486">MPLSGAGLCAGFDADGERRVSLVDRVVLLGRAGLDTLAALGRSGLFLVNVLFGRARFGNGWALLVKQLHAVGVLSLAIIVVSGLFIGMVLALQGYNILVGYGSEQAVGQMVALTLLRELGPVVTALLFAGRAGSALTAEIGLMKATEQLSSMEMIGVDPLKYVIAPRLWAGFISMPLLAMVFCVVGIWGGAMVAVDWLGVYSGSYWSNMQNSVEFSEDVFNGLIKAVVFAFVVTWIAVFQGYDCEPTSEGISRATTRTVVYASLAVLGLDFILTALMF</sequence>
<reference evidence="13 14" key="1">
    <citation type="submission" date="2017-01" db="EMBL/GenBank/DDBJ databases">
        <title>Draft genome sequence of Pseudomonas pachastrellae type strain CCUG 46540T from a deep sea.</title>
        <authorList>
            <person name="Gomila M."/>
            <person name="Mulet M."/>
            <person name="Lalucat J."/>
            <person name="Garcia-Valdes E."/>
        </authorList>
    </citation>
    <scope>NUCLEOTIDE SEQUENCE [LARGE SCALE GENOMIC DNA]</scope>
    <source>
        <strain evidence="13 14">CCUG 46540</strain>
    </source>
</reference>
<proteinExistence type="inferred from homology"/>
<dbReference type="InterPro" id="IPR053408">
    <property type="entry name" value="MlaE_Permease"/>
</dbReference>
<keyword evidence="9 12" id="KW-0812">Transmembrane</keyword>
<dbReference type="GO" id="GO:0005548">
    <property type="term" value="F:phospholipid transporter activity"/>
    <property type="evidence" value="ECO:0007669"/>
    <property type="project" value="TreeGrafter"/>
</dbReference>
<dbReference type="OrthoDB" id="9806241at2"/>
<evidence type="ECO:0000256" key="10">
    <source>
        <dbReference type="ARBA" id="ARBA00022989"/>
    </source>
</evidence>
<evidence type="ECO:0000313" key="14">
    <source>
        <dbReference type="Proteomes" id="UP000242847"/>
    </source>
</evidence>
<evidence type="ECO:0000256" key="12">
    <source>
        <dbReference type="RuleBase" id="RU362044"/>
    </source>
</evidence>
<evidence type="ECO:0000256" key="2">
    <source>
        <dbReference type="ARBA" id="ARBA00004429"/>
    </source>
</evidence>
<dbReference type="InterPro" id="IPR030802">
    <property type="entry name" value="Permease_MalE"/>
</dbReference>
<keyword evidence="14" id="KW-1185">Reference proteome</keyword>
<keyword evidence="8 12" id="KW-0997">Cell inner membrane</keyword>
<dbReference type="Proteomes" id="UP000242847">
    <property type="component" value="Unassembled WGS sequence"/>
</dbReference>
<comment type="similarity">
    <text evidence="3 12">Belongs to the MlaE permease family.</text>
</comment>
<dbReference type="InterPro" id="IPR003453">
    <property type="entry name" value="ABC_MlaE_roteobac"/>
</dbReference>
<feature type="transmembrane region" description="Helical" evidence="12">
    <location>
        <begin position="259"/>
        <end position="277"/>
    </location>
</feature>
<evidence type="ECO:0000256" key="5">
    <source>
        <dbReference type="ARBA" id="ARBA00020857"/>
    </source>
</evidence>
<evidence type="ECO:0000256" key="6">
    <source>
        <dbReference type="ARBA" id="ARBA00022448"/>
    </source>
</evidence>
<evidence type="ECO:0000256" key="4">
    <source>
        <dbReference type="ARBA" id="ARBA00011380"/>
    </source>
</evidence>
<evidence type="ECO:0000313" key="13">
    <source>
        <dbReference type="EMBL" id="ONM42664.1"/>
    </source>
</evidence>
<dbReference type="STRING" id="254161.SAMN05216256_10288"/>
<dbReference type="PANTHER" id="PTHR30188">
    <property type="entry name" value="ABC TRANSPORTER PERMEASE PROTEIN-RELATED"/>
    <property type="match status" value="1"/>
</dbReference>
<evidence type="ECO:0000256" key="7">
    <source>
        <dbReference type="ARBA" id="ARBA00022475"/>
    </source>
</evidence>
<comment type="function">
    <text evidence="1">Part of the ABC transporter complex MlaFEDB, which is involved in a phospholipid transport pathway that maintains lipid asymmetry in the outer membrane by retrograde trafficking of phospholipids from the outer membrane to the inner membrane. Probably responsible for the translocation of the substrate across the membrane.</text>
</comment>
<comment type="caution">
    <text evidence="13">The sequence shown here is derived from an EMBL/GenBank/DDBJ whole genome shotgun (WGS) entry which is preliminary data.</text>
</comment>
<dbReference type="AlphaFoldDB" id="A0A1S8DB85"/>
<evidence type="ECO:0000256" key="9">
    <source>
        <dbReference type="ARBA" id="ARBA00022692"/>
    </source>
</evidence>
<keyword evidence="10 12" id="KW-1133">Transmembrane helix</keyword>
<evidence type="ECO:0000256" key="11">
    <source>
        <dbReference type="ARBA" id="ARBA00023136"/>
    </source>
</evidence>
<gene>
    <name evidence="13" type="ORF">BXT89_16810</name>
</gene>
<accession>A0A1S8DB85</accession>
<feature type="transmembrane region" description="Helical" evidence="12">
    <location>
        <begin position="177"/>
        <end position="199"/>
    </location>
</feature>
<organism evidence="13 14">
    <name type="scientific">Halopseudomonas pachastrellae</name>
    <dbReference type="NCBI Taxonomy" id="254161"/>
    <lineage>
        <taxon>Bacteria</taxon>
        <taxon>Pseudomonadati</taxon>
        <taxon>Pseudomonadota</taxon>
        <taxon>Gammaproteobacteria</taxon>
        <taxon>Pseudomonadales</taxon>
        <taxon>Pseudomonadaceae</taxon>
        <taxon>Halopseudomonas</taxon>
    </lineage>
</organism>
<keyword evidence="11 12" id="KW-0472">Membrane</keyword>
<dbReference type="EMBL" id="MUBC01000054">
    <property type="protein sequence ID" value="ONM42664.1"/>
    <property type="molecule type" value="Genomic_DNA"/>
</dbReference>
<keyword evidence="6" id="KW-0813">Transport</keyword>
<feature type="transmembrane region" description="Helical" evidence="12">
    <location>
        <begin position="219"/>
        <end position="238"/>
    </location>
</feature>
<evidence type="ECO:0000256" key="3">
    <source>
        <dbReference type="ARBA" id="ARBA00007556"/>
    </source>
</evidence>
<comment type="subunit">
    <text evidence="4">The complex is composed of two ATP-binding proteins (MlaF), two transmembrane proteins (MlaE), two cytoplasmic solute-binding proteins (MlaB) and six periplasmic solute-binding proteins (MlaD).</text>
</comment>
<dbReference type="GO" id="GO:0043190">
    <property type="term" value="C:ATP-binding cassette (ABC) transporter complex"/>
    <property type="evidence" value="ECO:0007669"/>
    <property type="project" value="InterPro"/>
</dbReference>
<dbReference type="PANTHER" id="PTHR30188:SF4">
    <property type="entry name" value="PROTEIN TRIGALACTOSYLDIACYLGLYCEROL 1, CHLOROPLASTIC"/>
    <property type="match status" value="1"/>
</dbReference>
<dbReference type="NCBIfam" id="TIGR00056">
    <property type="entry name" value="MlaE family lipid ABC transporter permease subunit"/>
    <property type="match status" value="1"/>
</dbReference>
<comment type="subcellular location">
    <subcellularLocation>
        <location evidence="2 12">Cell inner membrane</location>
        <topology evidence="2 12">Multi-pass membrane protein</topology>
    </subcellularLocation>
</comment>
<name>A0A1S8DB85_9GAMM</name>
<dbReference type="Pfam" id="PF02405">
    <property type="entry name" value="MlaE"/>
    <property type="match status" value="1"/>
</dbReference>
<keyword evidence="7" id="KW-1003">Cell membrane</keyword>